<dbReference type="InterPro" id="IPR036116">
    <property type="entry name" value="FN3_sf"/>
</dbReference>
<dbReference type="SUPFAM" id="SSF48225">
    <property type="entry name" value="Seven-hairpin glycosidases"/>
    <property type="match status" value="1"/>
</dbReference>
<keyword evidence="18" id="KW-0325">Glycoprotein</keyword>
<dbReference type="SUPFAM" id="SSF48726">
    <property type="entry name" value="Immunoglobulin"/>
    <property type="match status" value="4"/>
</dbReference>
<dbReference type="GO" id="GO:0005615">
    <property type="term" value="C:extracellular space"/>
    <property type="evidence" value="ECO:0007669"/>
    <property type="project" value="InterPro"/>
</dbReference>
<dbReference type="InterPro" id="IPR009081">
    <property type="entry name" value="PP-bd_ACP"/>
</dbReference>
<dbReference type="CDD" id="cd00063">
    <property type="entry name" value="FN3"/>
    <property type="match status" value="4"/>
</dbReference>
<dbReference type="InterPro" id="IPR036736">
    <property type="entry name" value="ACP-like_sf"/>
</dbReference>
<dbReference type="InterPro" id="IPR036179">
    <property type="entry name" value="Ig-like_dom_sf"/>
</dbReference>
<keyword evidence="10" id="KW-0597">Phosphoprotein</keyword>
<feature type="domain" description="Ig-like" evidence="24">
    <location>
        <begin position="865"/>
        <end position="953"/>
    </location>
</feature>
<dbReference type="InterPro" id="IPR003599">
    <property type="entry name" value="Ig_sub"/>
</dbReference>
<keyword evidence="8" id="KW-0964">Secreted</keyword>
<evidence type="ECO:0000256" key="13">
    <source>
        <dbReference type="ARBA" id="ARBA00022832"/>
    </source>
</evidence>
<evidence type="ECO:0000256" key="6">
    <source>
        <dbReference type="ARBA" id="ARBA00022450"/>
    </source>
</evidence>
<protein>
    <recommendedName>
        <fullName evidence="21">Acyl carrier protein</fullName>
    </recommendedName>
</protein>
<keyword evidence="14 20" id="KW-0106">Calcium</keyword>
<dbReference type="SUPFAM" id="SSF49265">
    <property type="entry name" value="Fibronectin type III"/>
    <property type="match status" value="2"/>
</dbReference>
<dbReference type="EMBL" id="JAUCMV010000005">
    <property type="protein sequence ID" value="KAK0400272.1"/>
    <property type="molecule type" value="Genomic_DNA"/>
</dbReference>
<dbReference type="Pfam" id="PF00550">
    <property type="entry name" value="PP-binding"/>
    <property type="match status" value="1"/>
</dbReference>
<dbReference type="GO" id="GO:0005975">
    <property type="term" value="P:carbohydrate metabolic process"/>
    <property type="evidence" value="ECO:0007669"/>
    <property type="project" value="InterPro"/>
</dbReference>
<keyword evidence="6 21" id="KW-0596">Phosphopantetheine</keyword>
<feature type="domain" description="Carrier" evidence="23">
    <location>
        <begin position="1553"/>
        <end position="1628"/>
    </location>
</feature>
<dbReference type="Pfam" id="PF10591">
    <property type="entry name" value="SPARC_Ca_bdg"/>
    <property type="match status" value="1"/>
</dbReference>
<evidence type="ECO:0000256" key="9">
    <source>
        <dbReference type="ARBA" id="ARBA00022530"/>
    </source>
</evidence>
<dbReference type="PROSITE" id="PS00018">
    <property type="entry name" value="EF_HAND_1"/>
    <property type="match status" value="1"/>
</dbReference>
<evidence type="ECO:0000256" key="5">
    <source>
        <dbReference type="ARBA" id="ARBA00010930"/>
    </source>
</evidence>
<dbReference type="InterPro" id="IPR013098">
    <property type="entry name" value="Ig_I-set"/>
</dbReference>
<feature type="binding site" evidence="20">
    <location>
        <position position="617"/>
    </location>
    <ligand>
        <name>Ca(2+)</name>
        <dbReference type="ChEBI" id="CHEBI:29108"/>
    </ligand>
</feature>
<accession>A0AA39H9B5</accession>
<evidence type="ECO:0000313" key="26">
    <source>
        <dbReference type="EMBL" id="KAK0400272.1"/>
    </source>
</evidence>
<comment type="similarity">
    <text evidence="4">Belongs to the glycosyl hydrolase 47 family.</text>
</comment>
<dbReference type="FunFam" id="2.60.40.10:FF:000028">
    <property type="entry name" value="Neuronal cell adhesion molecule"/>
    <property type="match status" value="1"/>
</dbReference>
<evidence type="ECO:0000256" key="16">
    <source>
        <dbReference type="ARBA" id="ARBA00023157"/>
    </source>
</evidence>
<keyword evidence="15" id="KW-0443">Lipid metabolism</keyword>
<dbReference type="InterPro" id="IPR013783">
    <property type="entry name" value="Ig-like_fold"/>
</dbReference>
<feature type="domain" description="Fibronectin type-III" evidence="25">
    <location>
        <begin position="1051"/>
        <end position="1151"/>
    </location>
</feature>
<evidence type="ECO:0000256" key="21">
    <source>
        <dbReference type="RuleBase" id="RU000722"/>
    </source>
</evidence>
<evidence type="ECO:0000256" key="18">
    <source>
        <dbReference type="ARBA" id="ARBA00023180"/>
    </source>
</evidence>
<organism evidence="26 27">
    <name type="scientific">Steinernema hermaphroditum</name>
    <dbReference type="NCBI Taxonomy" id="289476"/>
    <lineage>
        <taxon>Eukaryota</taxon>
        <taxon>Metazoa</taxon>
        <taxon>Ecdysozoa</taxon>
        <taxon>Nematoda</taxon>
        <taxon>Chromadorea</taxon>
        <taxon>Rhabditida</taxon>
        <taxon>Tylenchina</taxon>
        <taxon>Panagrolaimomorpha</taxon>
        <taxon>Strongyloidoidea</taxon>
        <taxon>Steinernematidae</taxon>
        <taxon>Steinernema</taxon>
    </lineage>
</organism>
<dbReference type="FunFam" id="2.60.40.10:FF:000032">
    <property type="entry name" value="palladin isoform X1"/>
    <property type="match status" value="1"/>
</dbReference>
<evidence type="ECO:0000259" key="23">
    <source>
        <dbReference type="PROSITE" id="PS50075"/>
    </source>
</evidence>
<dbReference type="NCBIfam" id="NF002148">
    <property type="entry name" value="PRK00982.1-2"/>
    <property type="match status" value="1"/>
</dbReference>
<evidence type="ECO:0000256" key="2">
    <source>
        <dbReference type="ARBA" id="ARBA00004498"/>
    </source>
</evidence>
<dbReference type="GO" id="GO:0016020">
    <property type="term" value="C:membrane"/>
    <property type="evidence" value="ECO:0007669"/>
    <property type="project" value="InterPro"/>
</dbReference>
<dbReference type="SUPFAM" id="SSF47473">
    <property type="entry name" value="EF-hand"/>
    <property type="match status" value="1"/>
</dbReference>
<feature type="domain" description="Ig-like" evidence="24">
    <location>
        <begin position="766"/>
        <end position="847"/>
    </location>
</feature>
<dbReference type="PANTHER" id="PTHR45679">
    <property type="entry name" value="ER DEGRADATION-ENHANCING ALPHA-MANNOSIDASE-LIKE PROTEIN 2"/>
    <property type="match status" value="1"/>
</dbReference>
<comment type="caution">
    <text evidence="26">The sequence shown here is derived from an EMBL/GenBank/DDBJ whole genome shotgun (WGS) entry which is preliminary data.</text>
</comment>
<comment type="pathway">
    <text evidence="3">Lipid metabolism; fatty acid biosynthesis.</text>
</comment>
<name>A0AA39H9B5_9BILA</name>
<keyword evidence="12" id="KW-0256">Endoplasmic reticulum</keyword>
<dbReference type="Pfam" id="PF13927">
    <property type="entry name" value="Ig_3"/>
    <property type="match status" value="3"/>
</dbReference>
<dbReference type="InterPro" id="IPR044674">
    <property type="entry name" value="EDEM1/2/3"/>
</dbReference>
<dbReference type="FunFam" id="1.10.1200.10:FF:000003">
    <property type="entry name" value="Acyl carrier protein"/>
    <property type="match status" value="1"/>
</dbReference>
<dbReference type="Pfam" id="PF09289">
    <property type="entry name" value="FOLN"/>
    <property type="match status" value="1"/>
</dbReference>
<feature type="domain" description="Ig-like" evidence="24">
    <location>
        <begin position="655"/>
        <end position="761"/>
    </location>
</feature>
<dbReference type="PROSITE" id="PS00613">
    <property type="entry name" value="OSTEONECTIN_2"/>
    <property type="match status" value="1"/>
</dbReference>
<dbReference type="FunFam" id="2.60.40.10:FF:002544">
    <property type="entry name" value="L1 CAM ADhesion molecule homolog"/>
    <property type="match status" value="1"/>
</dbReference>
<keyword evidence="16" id="KW-1015">Disulfide bond</keyword>
<keyword evidence="7 21" id="KW-0444">Lipid biosynthesis</keyword>
<dbReference type="SMART" id="SM00060">
    <property type="entry name" value="FN3"/>
    <property type="match status" value="4"/>
</dbReference>
<dbReference type="Gene3D" id="3.30.60.30">
    <property type="match status" value="1"/>
</dbReference>
<dbReference type="InterPro" id="IPR036026">
    <property type="entry name" value="Seven-hairpin_glycosidases"/>
</dbReference>
<proteinExistence type="inferred from homology"/>
<keyword evidence="11" id="KW-0677">Repeat</keyword>
<dbReference type="Pfam" id="PF00041">
    <property type="entry name" value="fn3"/>
    <property type="match status" value="2"/>
</dbReference>
<keyword evidence="9" id="KW-0272">Extracellular matrix</keyword>
<dbReference type="InterPro" id="IPR037641">
    <property type="entry name" value="SPARC_FS"/>
</dbReference>
<evidence type="ECO:0000256" key="7">
    <source>
        <dbReference type="ARBA" id="ARBA00022516"/>
    </source>
</evidence>
<dbReference type="PANTHER" id="PTHR45679:SF5">
    <property type="entry name" value="ER DEGRADATION-ENHANCING ALPHA-MANNOSIDASE-LIKE PROTEIN 1"/>
    <property type="match status" value="1"/>
</dbReference>
<evidence type="ECO:0000256" key="4">
    <source>
        <dbReference type="ARBA" id="ARBA00007658"/>
    </source>
</evidence>
<evidence type="ECO:0000256" key="11">
    <source>
        <dbReference type="ARBA" id="ARBA00022737"/>
    </source>
</evidence>
<dbReference type="PROSITE" id="PS50075">
    <property type="entry name" value="CARRIER"/>
    <property type="match status" value="1"/>
</dbReference>
<dbReference type="InterPro" id="IPR011992">
    <property type="entry name" value="EF-hand-dom_pair"/>
</dbReference>
<keyword evidence="27" id="KW-1185">Reference proteome</keyword>
<evidence type="ECO:0000259" key="25">
    <source>
        <dbReference type="PROSITE" id="PS50853"/>
    </source>
</evidence>
<dbReference type="PROSITE" id="PS50835">
    <property type="entry name" value="IG_LIKE"/>
    <property type="match status" value="4"/>
</dbReference>
<feature type="domain" description="Fibronectin type-III" evidence="25">
    <location>
        <begin position="1156"/>
        <end position="1253"/>
    </location>
</feature>
<evidence type="ECO:0000256" key="14">
    <source>
        <dbReference type="ARBA" id="ARBA00022837"/>
    </source>
</evidence>
<dbReference type="FunFam" id="2.60.40.10:FF:000035">
    <property type="entry name" value="Contactin 1"/>
    <property type="match status" value="1"/>
</dbReference>
<dbReference type="InterPro" id="IPR015369">
    <property type="entry name" value="Follistatin/Osteonectin_EGF"/>
</dbReference>
<dbReference type="InterPro" id="IPR003231">
    <property type="entry name" value="ACP"/>
</dbReference>
<evidence type="ECO:0000259" key="24">
    <source>
        <dbReference type="PROSITE" id="PS50835"/>
    </source>
</evidence>
<dbReference type="SMART" id="SM00274">
    <property type="entry name" value="FOLN"/>
    <property type="match status" value="1"/>
</dbReference>
<feature type="domain" description="Ig-like" evidence="24">
    <location>
        <begin position="957"/>
        <end position="1042"/>
    </location>
</feature>
<dbReference type="InterPro" id="IPR012341">
    <property type="entry name" value="6hp_glycosidase-like_sf"/>
</dbReference>
<evidence type="ECO:0000256" key="17">
    <source>
        <dbReference type="ARBA" id="ARBA00023160"/>
    </source>
</evidence>
<dbReference type="Proteomes" id="UP001175271">
    <property type="component" value="Unassembled WGS sequence"/>
</dbReference>
<sequence>MRVSCALLLTVLLLVSFVDAKKEKANDWDELESLIENIDEQADDDDPLEKDRINVKKHQEKNPCEEHMCGWGKECVVDKKGQPTCECISKCPELDNDPMDKVCSNTNETFPSLCALYRERCLCKRKSSECENKKHAKVHLEYLGACKQLDECTDELMSQFPARMADWLFQVMRELKKRRELHKLEWEELIAEAENDDEKRHVYPVIWKFCDLDVKPHDKHVSHHELIPITAPVIPMESCIKPFLEGCDADNDGTISIKEWGKCLGLKEALFMVRRSSSHPLWPADNEFDFKYGWISEDEITIAREQAKQMFYFGYDNYLNHAFPLDELDPIHCTGRGPDYAHPVVGSLLSAHMILTNENSYLGDYSMPDYDGELLTMAHDIVLRMLPAFDNTLTGLPYPRVNLVNGVLPGTINETCTAGAGSLILEFGVLSRLLDDSTFEILARKTNARLWNFRDKHTGLLDMRDGKVLNTWIDSLQASYAGVQVLDGMLDEAICFHALYYAVWKKYGALPERYNWHLKAPDVSFYPLRPEFIESTYLLYRATKSPFYLHVGREIMDSLNMYSRVRCGFATVHDVIEKSLEDRMESFFLSETSKYLYLLFDDANPVNKNYHRLLFTTEGHIFPISDKFRDAESLSPILELNVSCQPNVIEDKIYPPLTESRFNQIFKMMGYYGDDVNAAYPEYVEVKAGGRLKLICIFGGRPVPEVFWTKSDGDLPKKRMKDMTSAETDYGKSLIIDNIHPKDAGYYECSSQDIKYRMFVNVSAAPYWETVEPEHITTVETNTAELHCPAAGDPQPLIQWYRNGEPVYGAEDNGADRRMLLDSGRILRIVDAVQKQDAGVYQCNASNPLGYIWANIALDIQAFAPVFHMPIRRIFKVVRGSVVDLSCDVTAAPEPVVRWVDTKDQTIQIIPGRIQLFANHTLRIYDVSSADEGEYYCNVSNKYGLNRAYNRLEIYNPTYFKVIPSPKSVVTEAGADVVFQCQARSDPRLKTDYQWRHNGAVLNNSITLTDNGISTLSLKNARGRNSGKIDCAAITDVDVHVAEVDLLVMDVPEKPDVFAVECDQRRAMILWKNPSAFGDPVTHFDVQMETAFAPGEWDIIVVETETNRESFQADITLSPWVNYTFRVIAYNSHGASEPGYSTDAVCSTKPAPPYTNPEEVRAAGSDPTNLVIYWKPMDKVDWNAPQLNYLIQYRLSVEDENWHEFLIEDPLQNHTVIRDQPTFAEYEVKVRAVNSEGRSMIDPDRIIGYSGEDVPLDAPADFSLKEYHNFSSALLTWNSVDETSLRGHFEGYKVEYWLSDEPFNIEVVYVNSNTTSVIVERLFAVTNYTARVSAVNRQYAGPRSTELQFFTPEGAPSKVHNLRVRAVGAGTLLLTWAAPLQPNGNIRGYFLAFENASGEVKETYVLHRQLYYLYEEGQQDSAYKVSVWAETNGGEGQKVIRLVHTWPLRDPDIPIFETTSVSPDTIDVEWIPSNGSVWGMPGSSFFINFTRQGLMLKCALRTGIRSVSCFARATIRRAVVMPQLSFMQIQNTPALANNTQIRYYGAKAPLTLKTLEERIILVLSLYDKIDPKKLTMEANFVNDLGLDSLDHVEIVMALEDEFGFEIPDGDADRMKTPRDIFKYICDKEDVYE</sequence>
<evidence type="ECO:0000256" key="12">
    <source>
        <dbReference type="ARBA" id="ARBA00022824"/>
    </source>
</evidence>
<dbReference type="Pfam" id="PF01532">
    <property type="entry name" value="Glyco_hydro_47"/>
    <property type="match status" value="2"/>
</dbReference>
<keyword evidence="13" id="KW-0276">Fatty acid metabolism</keyword>
<feature type="domain" description="Fibronectin type-III" evidence="25">
    <location>
        <begin position="1355"/>
        <end position="1451"/>
    </location>
</feature>
<dbReference type="InterPro" id="IPR001999">
    <property type="entry name" value="Osteonectin_CS"/>
</dbReference>
<dbReference type="Pfam" id="PF07679">
    <property type="entry name" value="I-set"/>
    <property type="match status" value="1"/>
</dbReference>
<dbReference type="InterPro" id="IPR001382">
    <property type="entry name" value="Glyco_hydro_47"/>
</dbReference>
<dbReference type="SMART" id="SM00408">
    <property type="entry name" value="IGc2"/>
    <property type="match status" value="4"/>
</dbReference>
<dbReference type="HAMAP" id="MF_01217">
    <property type="entry name" value="Acyl_carrier"/>
    <property type="match status" value="1"/>
</dbReference>
<gene>
    <name evidence="26" type="ORF">QR680_003433</name>
</gene>
<evidence type="ECO:0000313" key="27">
    <source>
        <dbReference type="Proteomes" id="UP001175271"/>
    </source>
</evidence>
<dbReference type="FunFam" id="1.10.238.10:FF:000234">
    <property type="entry name" value="Protein BM-40"/>
    <property type="match status" value="1"/>
</dbReference>
<dbReference type="GO" id="GO:1904380">
    <property type="term" value="P:endoplasmic reticulum mannose trimming"/>
    <property type="evidence" value="ECO:0007669"/>
    <property type="project" value="InterPro"/>
</dbReference>
<dbReference type="SMART" id="SM00409">
    <property type="entry name" value="IG"/>
    <property type="match status" value="4"/>
</dbReference>
<dbReference type="CDD" id="cd16231">
    <property type="entry name" value="EFh_SPARC_like"/>
    <property type="match status" value="1"/>
</dbReference>
<feature type="chain" id="PRO_5041291424" description="Acyl carrier protein" evidence="22">
    <location>
        <begin position="21"/>
        <end position="1632"/>
    </location>
</feature>
<comment type="cofactor">
    <cofactor evidence="20">
        <name>Ca(2+)</name>
        <dbReference type="ChEBI" id="CHEBI:29108"/>
    </cofactor>
</comment>
<dbReference type="SUPFAM" id="SSF47336">
    <property type="entry name" value="ACP-like"/>
    <property type="match status" value="1"/>
</dbReference>
<keyword evidence="19" id="KW-0393">Immunoglobulin domain</keyword>
<reference evidence="26" key="1">
    <citation type="submission" date="2023-06" db="EMBL/GenBank/DDBJ databases">
        <title>Genomic analysis of the entomopathogenic nematode Steinernema hermaphroditum.</title>
        <authorList>
            <person name="Schwarz E.M."/>
            <person name="Heppert J.K."/>
            <person name="Baniya A."/>
            <person name="Schwartz H.T."/>
            <person name="Tan C.-H."/>
            <person name="Antoshechkin I."/>
            <person name="Sternberg P.W."/>
            <person name="Goodrich-Blair H."/>
            <person name="Dillman A.R."/>
        </authorList>
    </citation>
    <scope>NUCLEOTIDE SEQUENCE</scope>
    <source>
        <strain evidence="26">PS9179</strain>
        <tissue evidence="26">Whole animal</tissue>
    </source>
</reference>
<dbReference type="InterPro" id="IPR003961">
    <property type="entry name" value="FN3_dom"/>
</dbReference>
<evidence type="ECO:0000256" key="10">
    <source>
        <dbReference type="ARBA" id="ARBA00022553"/>
    </source>
</evidence>
<evidence type="ECO:0000256" key="8">
    <source>
        <dbReference type="ARBA" id="ARBA00022525"/>
    </source>
</evidence>
<feature type="signal peptide" evidence="22">
    <location>
        <begin position="1"/>
        <end position="20"/>
    </location>
</feature>
<evidence type="ECO:0000256" key="19">
    <source>
        <dbReference type="ARBA" id="ARBA00023319"/>
    </source>
</evidence>
<dbReference type="PROSITE" id="PS50853">
    <property type="entry name" value="FN3"/>
    <property type="match status" value="4"/>
</dbReference>
<dbReference type="CDD" id="cd01328">
    <property type="entry name" value="FSL_SPARC"/>
    <property type="match status" value="1"/>
</dbReference>
<dbReference type="Gene3D" id="1.50.10.10">
    <property type="match status" value="3"/>
</dbReference>
<evidence type="ECO:0000256" key="1">
    <source>
        <dbReference type="ARBA" id="ARBA00004240"/>
    </source>
</evidence>
<comment type="function">
    <text evidence="21">Carrier of the growing fatty acid chain in fatty acid biosynthesis.</text>
</comment>
<comment type="similarity">
    <text evidence="5">Belongs to the acyl carrier protein (ACP) family.</text>
</comment>
<keyword evidence="22" id="KW-0732">Signal</keyword>
<dbReference type="InterPro" id="IPR003645">
    <property type="entry name" value="Fol_N"/>
</dbReference>
<keyword evidence="17 21" id="KW-0275">Fatty acid biosynthesis</keyword>
<dbReference type="CDD" id="cd00096">
    <property type="entry name" value="Ig"/>
    <property type="match status" value="1"/>
</dbReference>
<dbReference type="Gene3D" id="1.10.1200.10">
    <property type="entry name" value="ACP-like"/>
    <property type="match status" value="1"/>
</dbReference>
<dbReference type="GO" id="GO:0005509">
    <property type="term" value="F:calcium ion binding"/>
    <property type="evidence" value="ECO:0007669"/>
    <property type="project" value="InterPro"/>
</dbReference>
<dbReference type="InterPro" id="IPR018247">
    <property type="entry name" value="EF_Hand_1_Ca_BS"/>
</dbReference>
<dbReference type="InterPro" id="IPR003598">
    <property type="entry name" value="Ig_sub2"/>
</dbReference>
<evidence type="ECO:0000256" key="3">
    <source>
        <dbReference type="ARBA" id="ARBA00005194"/>
    </source>
</evidence>
<dbReference type="GO" id="GO:0044322">
    <property type="term" value="C:endoplasmic reticulum quality control compartment"/>
    <property type="evidence" value="ECO:0007669"/>
    <property type="project" value="GOC"/>
</dbReference>
<dbReference type="Gene3D" id="1.10.238.10">
    <property type="entry name" value="EF-hand"/>
    <property type="match status" value="1"/>
</dbReference>
<feature type="domain" description="Fibronectin type-III" evidence="25">
    <location>
        <begin position="1258"/>
        <end position="1354"/>
    </location>
</feature>
<dbReference type="InterPro" id="IPR007110">
    <property type="entry name" value="Ig-like_dom"/>
</dbReference>
<evidence type="ECO:0000256" key="22">
    <source>
        <dbReference type="SAM" id="SignalP"/>
    </source>
</evidence>
<keyword evidence="20" id="KW-0479">Metal-binding</keyword>
<dbReference type="InterPro" id="IPR019577">
    <property type="entry name" value="SPARC/Testican_Ca-bd-dom"/>
</dbReference>
<dbReference type="GO" id="GO:0006633">
    <property type="term" value="P:fatty acid biosynthetic process"/>
    <property type="evidence" value="ECO:0007669"/>
    <property type="project" value="UniProtKB-KW"/>
</dbReference>
<comment type="subcellular location">
    <subcellularLocation>
        <location evidence="1">Endoplasmic reticulum</location>
    </subcellularLocation>
    <subcellularLocation>
        <location evidence="2">Secreted</location>
        <location evidence="2">Extracellular space</location>
        <location evidence="2">Extracellular matrix</location>
    </subcellularLocation>
</comment>
<dbReference type="Gene3D" id="2.60.40.10">
    <property type="entry name" value="Immunoglobulins"/>
    <property type="match status" value="8"/>
</dbReference>
<evidence type="ECO:0000256" key="15">
    <source>
        <dbReference type="ARBA" id="ARBA00023098"/>
    </source>
</evidence>
<dbReference type="GO" id="GO:0004571">
    <property type="term" value="F:mannosyl-oligosaccharide 1,2-alpha-mannosidase activity"/>
    <property type="evidence" value="ECO:0007669"/>
    <property type="project" value="InterPro"/>
</dbReference>
<evidence type="ECO:0000256" key="20">
    <source>
        <dbReference type="PIRSR" id="PIRSR601382-2"/>
    </source>
</evidence>
<dbReference type="GO" id="GO:0005739">
    <property type="term" value="C:mitochondrion"/>
    <property type="evidence" value="ECO:0007669"/>
    <property type="project" value="UniProtKB-ARBA"/>
</dbReference>